<accession>A0A6N7XEQ2</accession>
<dbReference type="EMBL" id="VUNE01000001">
    <property type="protein sequence ID" value="MST61787.1"/>
    <property type="molecule type" value="Genomic_DNA"/>
</dbReference>
<reference evidence="1 2" key="1">
    <citation type="submission" date="2019-08" db="EMBL/GenBank/DDBJ databases">
        <title>In-depth cultivation of the pig gut microbiome towards novel bacterial diversity and tailored functional studies.</title>
        <authorList>
            <person name="Wylensek D."/>
            <person name="Hitch T.C.A."/>
            <person name="Clavel T."/>
        </authorList>
    </citation>
    <scope>NUCLEOTIDE SEQUENCE [LARGE SCALE GENOMIC DNA]</scope>
    <source>
        <strain evidence="1 2">WCA-SAB-591-4A-A</strain>
    </source>
</reference>
<organism evidence="1 2">
    <name type="scientific">Peptostreptococcus porci</name>
    <dbReference type="NCBI Taxonomy" id="2652282"/>
    <lineage>
        <taxon>Bacteria</taxon>
        <taxon>Bacillati</taxon>
        <taxon>Bacillota</taxon>
        <taxon>Clostridia</taxon>
        <taxon>Peptostreptococcales</taxon>
        <taxon>Peptostreptococcaceae</taxon>
        <taxon>Peptostreptococcus</taxon>
    </lineage>
</organism>
<name>A0A6N7XEQ2_9FIRM</name>
<dbReference type="AlphaFoldDB" id="A0A6N7XEQ2"/>
<protein>
    <recommendedName>
        <fullName evidence="3">YolD-like protein</fullName>
    </recommendedName>
</protein>
<gene>
    <name evidence="1" type="ORF">FYJ71_02210</name>
</gene>
<comment type="caution">
    <text evidence="1">The sequence shown here is derived from an EMBL/GenBank/DDBJ whole genome shotgun (WGS) entry which is preliminary data.</text>
</comment>
<proteinExistence type="predicted"/>
<evidence type="ECO:0000313" key="1">
    <source>
        <dbReference type="EMBL" id="MST61787.1"/>
    </source>
</evidence>
<evidence type="ECO:0000313" key="2">
    <source>
        <dbReference type="Proteomes" id="UP000440713"/>
    </source>
</evidence>
<sequence length="117" mass="13916">MIDRSYLPYKVAREYVDRGMAKWMSFFISEHTTALTKLKNESSFSEEMDPEEKMIIIYQMYQYGVTILLFTSDRKDPYIGTICDIDCEKIYFRTDDKTRSFLFSQILRLDIAEEDNG</sequence>
<dbReference type="RefSeq" id="WP_154537168.1">
    <property type="nucleotide sequence ID" value="NZ_JAQYHJ010000133.1"/>
</dbReference>
<keyword evidence="2" id="KW-1185">Reference proteome</keyword>
<dbReference type="Proteomes" id="UP000440713">
    <property type="component" value="Unassembled WGS sequence"/>
</dbReference>
<evidence type="ECO:0008006" key="3">
    <source>
        <dbReference type="Google" id="ProtNLM"/>
    </source>
</evidence>